<dbReference type="EMBL" id="JBHRVD010000001">
    <property type="protein sequence ID" value="MFC3323322.1"/>
    <property type="molecule type" value="Genomic_DNA"/>
</dbReference>
<proteinExistence type="predicted"/>
<keyword evidence="2" id="KW-1185">Reference proteome</keyword>
<accession>A0ABV7MN51</accession>
<dbReference type="RefSeq" id="WP_378979842.1">
    <property type="nucleotide sequence ID" value="NZ_JBHRVD010000001.1"/>
</dbReference>
<sequence>MKAAQAAIDFIEQELFTAETNVARLRAMLAKMREHDDQPVDDFAGESMLEVAAAALRFGMDENTIRLWARSYGCGKKPVGAGRWLVSVQRVQERINARNRR</sequence>
<organism evidence="1 2">
    <name type="scientific">Mesorhizobium cantuariense</name>
    <dbReference type="NCBI Taxonomy" id="1300275"/>
    <lineage>
        <taxon>Bacteria</taxon>
        <taxon>Pseudomonadati</taxon>
        <taxon>Pseudomonadota</taxon>
        <taxon>Alphaproteobacteria</taxon>
        <taxon>Hyphomicrobiales</taxon>
        <taxon>Phyllobacteriaceae</taxon>
        <taxon>Mesorhizobium</taxon>
    </lineage>
</organism>
<gene>
    <name evidence="1" type="ORF">ACFOJ9_16265</name>
</gene>
<evidence type="ECO:0008006" key="3">
    <source>
        <dbReference type="Google" id="ProtNLM"/>
    </source>
</evidence>
<dbReference type="Proteomes" id="UP001595648">
    <property type="component" value="Unassembled WGS sequence"/>
</dbReference>
<comment type="caution">
    <text evidence="1">The sequence shown here is derived from an EMBL/GenBank/DDBJ whole genome shotgun (WGS) entry which is preliminary data.</text>
</comment>
<evidence type="ECO:0000313" key="2">
    <source>
        <dbReference type="Proteomes" id="UP001595648"/>
    </source>
</evidence>
<name>A0ABV7MN51_9HYPH</name>
<protein>
    <recommendedName>
        <fullName evidence="3">DNA-binding protein</fullName>
    </recommendedName>
</protein>
<reference evidence="2" key="1">
    <citation type="journal article" date="2019" name="Int. J. Syst. Evol. Microbiol.">
        <title>The Global Catalogue of Microorganisms (GCM) 10K type strain sequencing project: providing services to taxonomists for standard genome sequencing and annotation.</title>
        <authorList>
            <consortium name="The Broad Institute Genomics Platform"/>
            <consortium name="The Broad Institute Genome Sequencing Center for Infectious Disease"/>
            <person name="Wu L."/>
            <person name="Ma J."/>
        </authorList>
    </citation>
    <scope>NUCLEOTIDE SEQUENCE [LARGE SCALE GENOMIC DNA]</scope>
    <source>
        <strain evidence="2">ICMP 19515</strain>
    </source>
</reference>
<evidence type="ECO:0000313" key="1">
    <source>
        <dbReference type="EMBL" id="MFC3323322.1"/>
    </source>
</evidence>